<evidence type="ECO:0000256" key="9">
    <source>
        <dbReference type="SAM" id="Phobius"/>
    </source>
</evidence>
<dbReference type="KEGG" id="pbi:103065073"/>
<dbReference type="OMA" id="HDLWNYG"/>
<keyword evidence="8 9" id="KW-0472">Membrane</keyword>
<evidence type="ECO:0000259" key="11">
    <source>
        <dbReference type="Pfam" id="PF02225"/>
    </source>
</evidence>
<dbReference type="GO" id="GO:0005765">
    <property type="term" value="C:lysosomal membrane"/>
    <property type="evidence" value="ECO:0007669"/>
    <property type="project" value="TreeGrafter"/>
</dbReference>
<evidence type="ECO:0000256" key="1">
    <source>
        <dbReference type="ARBA" id="ARBA00004337"/>
    </source>
</evidence>
<dbReference type="OrthoDB" id="29661at2759"/>
<evidence type="ECO:0000256" key="6">
    <source>
        <dbReference type="ARBA" id="ARBA00022801"/>
    </source>
</evidence>
<dbReference type="GO" id="GO:0010008">
    <property type="term" value="C:endosome membrane"/>
    <property type="evidence" value="ECO:0007669"/>
    <property type="project" value="UniProtKB-SubCell"/>
</dbReference>
<reference evidence="13" key="1">
    <citation type="submission" date="2025-08" db="UniProtKB">
        <authorList>
            <consortium name="RefSeq"/>
        </authorList>
    </citation>
    <scope>IDENTIFICATION</scope>
    <source>
        <tissue evidence="13">Liver</tissue>
    </source>
</reference>
<evidence type="ECO:0000256" key="5">
    <source>
        <dbReference type="ARBA" id="ARBA00022753"/>
    </source>
</evidence>
<protein>
    <submittedName>
        <fullName evidence="13">Signal peptide peptidase-like 2A</fullName>
    </submittedName>
</protein>
<dbReference type="GO" id="GO:0030660">
    <property type="term" value="C:Golgi-associated vesicle membrane"/>
    <property type="evidence" value="ECO:0007669"/>
    <property type="project" value="TreeGrafter"/>
</dbReference>
<dbReference type="GO" id="GO:0042500">
    <property type="term" value="F:aspartic endopeptidase activity, intramembrane cleaving"/>
    <property type="evidence" value="ECO:0007669"/>
    <property type="project" value="InterPro"/>
</dbReference>
<feature type="transmembrane region" description="Helical" evidence="9">
    <location>
        <begin position="162"/>
        <end position="182"/>
    </location>
</feature>
<dbReference type="GeneID" id="103065073"/>
<evidence type="ECO:0000256" key="8">
    <source>
        <dbReference type="ARBA" id="ARBA00023136"/>
    </source>
</evidence>
<dbReference type="Pfam" id="PF04258">
    <property type="entry name" value="Peptidase_A22B"/>
    <property type="match status" value="1"/>
</dbReference>
<dbReference type="AlphaFoldDB" id="A0A9F5IW08"/>
<dbReference type="Proteomes" id="UP000695026">
    <property type="component" value="Unplaced"/>
</dbReference>
<dbReference type="InterPro" id="IPR003137">
    <property type="entry name" value="PA_domain"/>
</dbReference>
<name>A0A9F5IW08_PYTBI</name>
<accession>A0A9F5IW08</accession>
<gene>
    <name evidence="13" type="primary">SPPL2A</name>
</gene>
<keyword evidence="4 9" id="KW-0812">Transmembrane</keyword>
<evidence type="ECO:0000313" key="13">
    <source>
        <dbReference type="RefSeq" id="XP_025021764.1"/>
    </source>
</evidence>
<evidence type="ECO:0000313" key="12">
    <source>
        <dbReference type="Proteomes" id="UP000695026"/>
    </source>
</evidence>
<comment type="subcellular location">
    <subcellularLocation>
        <location evidence="1">Endosome membrane</location>
        <topology evidence="1">Multi-pass membrane protein</topology>
    </subcellularLocation>
    <subcellularLocation>
        <location evidence="2">Membrane</location>
        <topology evidence="2">Multi-pass membrane protein</topology>
        <orientation evidence="2">Lumenal side</orientation>
    </subcellularLocation>
</comment>
<dbReference type="CTD" id="84888"/>
<keyword evidence="12" id="KW-1185">Reference proteome</keyword>
<evidence type="ECO:0000256" key="3">
    <source>
        <dbReference type="ARBA" id="ARBA00006859"/>
    </source>
</evidence>
<sequence>MSRNVSAVPLFLPLISAEGGVLHAVQNDNPDLTKDYCIYYNSNWTSLPDSLSNIAYARLVFLTPKMLCSPSDVTQDIKNKAVVVKRGNCTFLEKAEIAQRFGAKFLLVASKSPMHAPGGNKTQNITIPVALIRNTDIVDLEETLGRNVNVALYSPPEPLFDYSMVIIFLIAMFCVSLGGYWSGRAELEKLKRGPTSGSSSSLSDEESLTLTPVTVVIFVTSCCAMLVLMYYFYKWLVYVVISIFCIASASSMYSCLSALLKKIPYGQCRFPCWNHAIEVRLVFLVLFCLGLSVTWAVFRNENSWAWILQNILGISFCLNFIRTLKMPNFKSCVILLGLLLLYDVFFVFITPFITKSGESIMVEVATGPFENSEKNDGNLVDASAERSASHEKLPVVFKVPRLESSPAMLCMRPFSLLGFGDIVVPGLLVAYCRRFDVQTSSSSVYFICCTVAYGVGMLITFLCLILMKMPQPALLYLVPCTLITCALVALYRKEMKKFWNGNSYQSPGFFSNAKITAADFVMNSASNEENATQATEHHEGQ</sequence>
<feature type="transmembrane region" description="Helical" evidence="9">
    <location>
        <begin position="281"/>
        <end position="298"/>
    </location>
</feature>
<evidence type="ECO:0000256" key="4">
    <source>
        <dbReference type="ARBA" id="ARBA00022692"/>
    </source>
</evidence>
<dbReference type="Gene3D" id="3.50.30.30">
    <property type="match status" value="1"/>
</dbReference>
<organism evidence="12 13">
    <name type="scientific">Python bivittatus</name>
    <name type="common">Burmese python</name>
    <name type="synonym">Python molurus bivittatus</name>
    <dbReference type="NCBI Taxonomy" id="176946"/>
    <lineage>
        <taxon>Eukaryota</taxon>
        <taxon>Metazoa</taxon>
        <taxon>Chordata</taxon>
        <taxon>Craniata</taxon>
        <taxon>Vertebrata</taxon>
        <taxon>Euteleostomi</taxon>
        <taxon>Lepidosauria</taxon>
        <taxon>Squamata</taxon>
        <taxon>Bifurcata</taxon>
        <taxon>Unidentata</taxon>
        <taxon>Episquamata</taxon>
        <taxon>Toxicofera</taxon>
        <taxon>Serpentes</taxon>
        <taxon>Henophidia</taxon>
        <taxon>Pythonidae</taxon>
        <taxon>Python</taxon>
    </lineage>
</organism>
<dbReference type="PANTHER" id="PTHR12174:SF34">
    <property type="entry name" value="SIGNAL PEPTIDE PEPTIDASE-LIKE 2A"/>
    <property type="match status" value="1"/>
</dbReference>
<dbReference type="GO" id="GO:0033619">
    <property type="term" value="P:membrane protein proteolysis"/>
    <property type="evidence" value="ECO:0007669"/>
    <property type="project" value="TreeGrafter"/>
</dbReference>
<keyword evidence="5" id="KW-0967">Endosome</keyword>
<feature type="domain" description="PA" evidence="11">
    <location>
        <begin position="59"/>
        <end position="137"/>
    </location>
</feature>
<feature type="transmembrane region" description="Helical" evidence="9">
    <location>
        <begin position="238"/>
        <end position="260"/>
    </location>
</feature>
<dbReference type="PANTHER" id="PTHR12174">
    <property type="entry name" value="SIGNAL PEPTIDE PEPTIDASE"/>
    <property type="match status" value="1"/>
</dbReference>
<feature type="transmembrane region" description="Helical" evidence="9">
    <location>
        <begin position="414"/>
        <end position="432"/>
    </location>
</feature>
<dbReference type="GO" id="GO:0098554">
    <property type="term" value="C:cytoplasmic side of endoplasmic reticulum membrane"/>
    <property type="evidence" value="ECO:0007669"/>
    <property type="project" value="TreeGrafter"/>
</dbReference>
<feature type="transmembrane region" description="Helical" evidence="9">
    <location>
        <begin position="304"/>
        <end position="321"/>
    </location>
</feature>
<dbReference type="InterPro" id="IPR007369">
    <property type="entry name" value="Peptidase_A22B_SPP"/>
</dbReference>
<evidence type="ECO:0000256" key="7">
    <source>
        <dbReference type="ARBA" id="ARBA00022989"/>
    </source>
</evidence>
<feature type="transmembrane region" description="Helical" evidence="9">
    <location>
        <begin position="208"/>
        <end position="232"/>
    </location>
</feature>
<keyword evidence="7 9" id="KW-1133">Transmembrane helix</keyword>
<keyword evidence="6" id="KW-0378">Hydrolase</keyword>
<dbReference type="SUPFAM" id="SSF52025">
    <property type="entry name" value="PA domain"/>
    <property type="match status" value="1"/>
</dbReference>
<evidence type="ECO:0000256" key="2">
    <source>
        <dbReference type="ARBA" id="ARBA00004366"/>
    </source>
</evidence>
<feature type="signal peptide" evidence="10">
    <location>
        <begin position="1"/>
        <end position="17"/>
    </location>
</feature>
<dbReference type="InterPro" id="IPR046450">
    <property type="entry name" value="PA_dom_sf"/>
</dbReference>
<dbReference type="InterPro" id="IPR006639">
    <property type="entry name" value="Preselin/SPP"/>
</dbReference>
<dbReference type="RefSeq" id="XP_025021764.1">
    <property type="nucleotide sequence ID" value="XM_025165996.1"/>
</dbReference>
<dbReference type="Pfam" id="PF02225">
    <property type="entry name" value="PA"/>
    <property type="match status" value="1"/>
</dbReference>
<comment type="similarity">
    <text evidence="3">Belongs to the peptidase A22B family.</text>
</comment>
<evidence type="ECO:0000256" key="10">
    <source>
        <dbReference type="SAM" id="SignalP"/>
    </source>
</evidence>
<proteinExistence type="inferred from homology"/>
<keyword evidence="10" id="KW-0732">Signal</keyword>
<feature type="transmembrane region" description="Helical" evidence="9">
    <location>
        <begin position="473"/>
        <end position="491"/>
    </location>
</feature>
<feature type="chain" id="PRO_5039891730" evidence="10">
    <location>
        <begin position="18"/>
        <end position="541"/>
    </location>
</feature>
<dbReference type="SMART" id="SM00730">
    <property type="entry name" value="PSN"/>
    <property type="match status" value="1"/>
</dbReference>
<dbReference type="GO" id="GO:0098553">
    <property type="term" value="C:lumenal side of endoplasmic reticulum membrane"/>
    <property type="evidence" value="ECO:0007669"/>
    <property type="project" value="TreeGrafter"/>
</dbReference>
<feature type="transmembrane region" description="Helical" evidence="9">
    <location>
        <begin position="444"/>
        <end position="467"/>
    </location>
</feature>
<feature type="transmembrane region" description="Helical" evidence="9">
    <location>
        <begin position="333"/>
        <end position="353"/>
    </location>
</feature>